<dbReference type="EMBL" id="MU006783">
    <property type="protein sequence ID" value="KAF2641193.1"/>
    <property type="molecule type" value="Genomic_DNA"/>
</dbReference>
<feature type="non-terminal residue" evidence="1">
    <location>
        <position position="1"/>
    </location>
</feature>
<accession>A0A6A6S3F0</accession>
<reference evidence="1" key="1">
    <citation type="journal article" date="2020" name="Stud. Mycol.">
        <title>101 Dothideomycetes genomes: a test case for predicting lifestyles and emergence of pathogens.</title>
        <authorList>
            <person name="Haridas S."/>
            <person name="Albert R."/>
            <person name="Binder M."/>
            <person name="Bloem J."/>
            <person name="Labutti K."/>
            <person name="Salamov A."/>
            <person name="Andreopoulos B."/>
            <person name="Baker S."/>
            <person name="Barry K."/>
            <person name="Bills G."/>
            <person name="Bluhm B."/>
            <person name="Cannon C."/>
            <person name="Castanera R."/>
            <person name="Culley D."/>
            <person name="Daum C."/>
            <person name="Ezra D."/>
            <person name="Gonzalez J."/>
            <person name="Henrissat B."/>
            <person name="Kuo A."/>
            <person name="Liang C."/>
            <person name="Lipzen A."/>
            <person name="Lutzoni F."/>
            <person name="Magnuson J."/>
            <person name="Mondo S."/>
            <person name="Nolan M."/>
            <person name="Ohm R."/>
            <person name="Pangilinan J."/>
            <person name="Park H.-J."/>
            <person name="Ramirez L."/>
            <person name="Alfaro M."/>
            <person name="Sun H."/>
            <person name="Tritt A."/>
            <person name="Yoshinaga Y."/>
            <person name="Zwiers L.-H."/>
            <person name="Turgeon B."/>
            <person name="Goodwin S."/>
            <person name="Spatafora J."/>
            <person name="Crous P."/>
            <person name="Grigoriev I."/>
        </authorList>
    </citation>
    <scope>NUCLEOTIDE SEQUENCE</scope>
    <source>
        <strain evidence="1">CBS 473.64</strain>
    </source>
</reference>
<keyword evidence="2" id="KW-1185">Reference proteome</keyword>
<organism evidence="1 2">
    <name type="scientific">Massarina eburnea CBS 473.64</name>
    <dbReference type="NCBI Taxonomy" id="1395130"/>
    <lineage>
        <taxon>Eukaryota</taxon>
        <taxon>Fungi</taxon>
        <taxon>Dikarya</taxon>
        <taxon>Ascomycota</taxon>
        <taxon>Pezizomycotina</taxon>
        <taxon>Dothideomycetes</taxon>
        <taxon>Pleosporomycetidae</taxon>
        <taxon>Pleosporales</taxon>
        <taxon>Massarineae</taxon>
        <taxon>Massarinaceae</taxon>
        <taxon>Massarina</taxon>
    </lineage>
</organism>
<evidence type="ECO:0000313" key="2">
    <source>
        <dbReference type="Proteomes" id="UP000799753"/>
    </source>
</evidence>
<dbReference type="Proteomes" id="UP000799753">
    <property type="component" value="Unassembled WGS sequence"/>
</dbReference>
<name>A0A6A6S3F0_9PLEO</name>
<evidence type="ECO:0000313" key="1">
    <source>
        <dbReference type="EMBL" id="KAF2641193.1"/>
    </source>
</evidence>
<protein>
    <submittedName>
        <fullName evidence="1">Uncharacterized protein</fullName>
    </submittedName>
</protein>
<proteinExistence type="predicted"/>
<gene>
    <name evidence="1" type="ORF">P280DRAFT_399050</name>
</gene>
<sequence length="59" mass="6820">GEIYEDQEFRLDMQGESFEKPKRRNLQVQVNYSTRISTLENVAPDTIAGPVLVPLDKPW</sequence>
<dbReference type="OrthoDB" id="3521506at2759"/>
<dbReference type="AlphaFoldDB" id="A0A6A6S3F0"/>